<dbReference type="GO" id="GO:0016491">
    <property type="term" value="F:oxidoreductase activity"/>
    <property type="evidence" value="ECO:0007669"/>
    <property type="project" value="UniProtKB-KW"/>
</dbReference>
<name>A0A1I5PPL4_9ACTN</name>
<dbReference type="GO" id="GO:0032787">
    <property type="term" value="P:monocarboxylic acid metabolic process"/>
    <property type="evidence" value="ECO:0007669"/>
    <property type="project" value="UniProtKB-ARBA"/>
</dbReference>
<dbReference type="InterPro" id="IPR050259">
    <property type="entry name" value="SDR"/>
</dbReference>
<dbReference type="InterPro" id="IPR002347">
    <property type="entry name" value="SDR_fam"/>
</dbReference>
<dbReference type="Gene3D" id="3.40.50.720">
    <property type="entry name" value="NAD(P)-binding Rossmann-like Domain"/>
    <property type="match status" value="1"/>
</dbReference>
<dbReference type="PANTHER" id="PTHR42879">
    <property type="entry name" value="3-OXOACYL-(ACYL-CARRIER-PROTEIN) REDUCTASE"/>
    <property type="match status" value="1"/>
</dbReference>
<proteinExistence type="inferred from homology"/>
<dbReference type="CDD" id="cd05233">
    <property type="entry name" value="SDR_c"/>
    <property type="match status" value="1"/>
</dbReference>
<dbReference type="PROSITE" id="PS00061">
    <property type="entry name" value="ADH_SHORT"/>
    <property type="match status" value="1"/>
</dbReference>
<dbReference type="AlphaFoldDB" id="A0A1I5PPL4"/>
<dbReference type="PRINTS" id="PR00081">
    <property type="entry name" value="GDHRDH"/>
</dbReference>
<dbReference type="InterPro" id="IPR020904">
    <property type="entry name" value="Sc_DH/Rdtase_CS"/>
</dbReference>
<dbReference type="Proteomes" id="UP000183413">
    <property type="component" value="Unassembled WGS sequence"/>
</dbReference>
<keyword evidence="5" id="KW-1185">Reference proteome</keyword>
<evidence type="ECO:0000313" key="5">
    <source>
        <dbReference type="Proteomes" id="UP000183413"/>
    </source>
</evidence>
<dbReference type="PRINTS" id="PR00080">
    <property type="entry name" value="SDRFAMILY"/>
</dbReference>
<dbReference type="InterPro" id="IPR057326">
    <property type="entry name" value="KR_dom"/>
</dbReference>
<sequence length="259" mass="26563">MRGDGRVVLVTGASRGIGRSIALTMAESGWHVVATGRDREGLAATAAQIVAAGGHADVHTVDVSNEASVRGLVAALADDGAHPVALVNNSGVGGPSMPLWEIEPDAWDEAFAVNVRGVYLLCRAVLPLMIERGTGSVVNVGSVTAKNPLAHRTPYAASKAALIGLTRTLALDAGPHGIRVNLVSPGAVTGERFDWVVSSQAQATGRSEEEVRAAFAGQAALRRNANADEVARAVEFLASGRASGITGIDLTVAAGYVMN</sequence>
<dbReference type="SMART" id="SM00822">
    <property type="entry name" value="PKS_KR"/>
    <property type="match status" value="1"/>
</dbReference>
<evidence type="ECO:0000256" key="1">
    <source>
        <dbReference type="ARBA" id="ARBA00006484"/>
    </source>
</evidence>
<dbReference type="SUPFAM" id="SSF51735">
    <property type="entry name" value="NAD(P)-binding Rossmann-fold domains"/>
    <property type="match status" value="1"/>
</dbReference>
<dbReference type="RefSeq" id="WP_075023297.1">
    <property type="nucleotide sequence ID" value="NZ_FOVH01000013.1"/>
</dbReference>
<dbReference type="EMBL" id="FOVH01000013">
    <property type="protein sequence ID" value="SFP36048.1"/>
    <property type="molecule type" value="Genomic_DNA"/>
</dbReference>
<organism evidence="4 5">
    <name type="scientific">Actinomadura madurae</name>
    <dbReference type="NCBI Taxonomy" id="1993"/>
    <lineage>
        <taxon>Bacteria</taxon>
        <taxon>Bacillati</taxon>
        <taxon>Actinomycetota</taxon>
        <taxon>Actinomycetes</taxon>
        <taxon>Streptosporangiales</taxon>
        <taxon>Thermomonosporaceae</taxon>
        <taxon>Actinomadura</taxon>
    </lineage>
</organism>
<reference evidence="4 5" key="1">
    <citation type="submission" date="2016-10" db="EMBL/GenBank/DDBJ databases">
        <authorList>
            <person name="de Groot N.N."/>
        </authorList>
    </citation>
    <scope>NUCLEOTIDE SEQUENCE [LARGE SCALE GENOMIC DNA]</scope>
    <source>
        <strain evidence="4 5">DSM 43067</strain>
    </source>
</reference>
<gene>
    <name evidence="4" type="ORF">SAMN04489713_113211</name>
</gene>
<dbReference type="InParanoid" id="A0A1I5PPL4"/>
<accession>A0A1I5PPL4</accession>
<dbReference type="STRING" id="1993.SAMN04489713_113211"/>
<dbReference type="eggNOG" id="COG1028">
    <property type="taxonomic scope" value="Bacteria"/>
</dbReference>
<evidence type="ECO:0000256" key="2">
    <source>
        <dbReference type="ARBA" id="ARBA00023002"/>
    </source>
</evidence>
<feature type="domain" description="Ketoreductase" evidence="3">
    <location>
        <begin position="6"/>
        <end position="186"/>
    </location>
</feature>
<dbReference type="PANTHER" id="PTHR42879:SF2">
    <property type="entry name" value="3-OXOACYL-[ACYL-CARRIER-PROTEIN] REDUCTASE FABG"/>
    <property type="match status" value="1"/>
</dbReference>
<dbReference type="FunFam" id="3.40.50.720:FF:000084">
    <property type="entry name" value="Short-chain dehydrogenase reductase"/>
    <property type="match status" value="1"/>
</dbReference>
<dbReference type="Pfam" id="PF13561">
    <property type="entry name" value="adh_short_C2"/>
    <property type="match status" value="1"/>
</dbReference>
<protein>
    <submittedName>
        <fullName evidence="4">NADP-dependent 3-hydroxy acid dehydrogenase YdfG</fullName>
    </submittedName>
</protein>
<evidence type="ECO:0000313" key="4">
    <source>
        <dbReference type="EMBL" id="SFP36048.1"/>
    </source>
</evidence>
<evidence type="ECO:0000259" key="3">
    <source>
        <dbReference type="SMART" id="SM00822"/>
    </source>
</evidence>
<comment type="similarity">
    <text evidence="1">Belongs to the short-chain dehydrogenases/reductases (SDR) family.</text>
</comment>
<keyword evidence="2" id="KW-0560">Oxidoreductase</keyword>
<dbReference type="InterPro" id="IPR036291">
    <property type="entry name" value="NAD(P)-bd_dom_sf"/>
</dbReference>